<reference evidence="1 2" key="2">
    <citation type="submission" date="2013-03" db="EMBL/GenBank/DDBJ databases">
        <title>Diversity in Clostridium botulinum.</title>
        <authorList>
            <person name="Timme R.E."/>
            <person name="Allard M."/>
            <person name="Luo Y."/>
            <person name="Strain E."/>
            <person name="Gonzalez-Escalona N."/>
            <person name="Brown E."/>
        </authorList>
    </citation>
    <scope>NUCLEOTIDE SEQUENCE [LARGE SCALE GENOMIC DNA]</scope>
    <source>
        <strain evidence="1 2">CFSAN001627</strain>
    </source>
</reference>
<proteinExistence type="predicted"/>
<dbReference type="EC" id="5.99.1.-" evidence="1"/>
<comment type="caution">
    <text evidence="1">The sequence shown here is derived from an EMBL/GenBank/DDBJ whole genome shotgun (WGS) entry which is preliminary data.</text>
</comment>
<accession>M1ZVN5</accession>
<dbReference type="FunFam" id="2.120.10.90:FF:000018">
    <property type="entry name" value="DNA topoisomerase IV subunit A"/>
    <property type="match status" value="1"/>
</dbReference>
<organism evidence="1 2">
    <name type="scientific">Clostridium botulinum CFSAN001627</name>
    <dbReference type="NCBI Taxonomy" id="1232189"/>
    <lineage>
        <taxon>Bacteria</taxon>
        <taxon>Bacillati</taxon>
        <taxon>Bacillota</taxon>
        <taxon>Clostridia</taxon>
        <taxon>Eubacteriales</taxon>
        <taxon>Clostridiaceae</taxon>
        <taxon>Clostridium</taxon>
    </lineage>
</organism>
<dbReference type="GO" id="GO:0005524">
    <property type="term" value="F:ATP binding"/>
    <property type="evidence" value="ECO:0007669"/>
    <property type="project" value="InterPro"/>
</dbReference>
<name>M1ZVN5_CLOBO</name>
<feature type="non-terminal residue" evidence="1">
    <location>
        <position position="1"/>
    </location>
</feature>
<dbReference type="PANTHER" id="PTHR43493">
    <property type="entry name" value="DNA GYRASE/TOPOISOMERASE SUBUNIT A"/>
    <property type="match status" value="1"/>
</dbReference>
<dbReference type="AlphaFoldDB" id="M1ZVN5"/>
<dbReference type="GO" id="GO:0006265">
    <property type="term" value="P:DNA topological change"/>
    <property type="evidence" value="ECO:0007669"/>
    <property type="project" value="InterPro"/>
</dbReference>
<dbReference type="Gene3D" id="2.120.10.90">
    <property type="entry name" value="DNA gyrase/topoisomerase IV, subunit A, C-terminal"/>
    <property type="match status" value="2"/>
</dbReference>
<dbReference type="InterPro" id="IPR050220">
    <property type="entry name" value="Type_II_DNA_Topoisomerases"/>
</dbReference>
<sequence length="383" mass="43832">NMYQIKVINIPEFKWKEKGVKLDEIIKTIDLSETIIEAFSIEDFTAQKDMLFITDSGYIKKTTLDKFNTNYTKIMALKLKKGESLVKSDLVDRTREEKFFNIKTQKGLSFNIEEPSLEPVDRNIIGYKLFDILPNDSIKKVDFCDNYEYKSFYVNISKEGLITISDLKDNKSHISLFTDSSKTLVLFDDEGKAYYIPAFMLQSIKEEGINISAFTGDKISLLNAISTFRFEEDISIYFSSEKGLIKRTLLGELKIEGNSTQVYKFKHKDDKLVSILIKEHEEQKNILIITEKAMVIRFKSEAVNPMGKMASGVTGISLKDLDKVILALIIDENDTRKIKIKTKAKDKGTIEINKIKVQNRAGIGNSLMPLLLNDFVEVVEFKK</sequence>
<dbReference type="Pfam" id="PF03989">
    <property type="entry name" value="DNA_gyraseA_C"/>
    <property type="match status" value="4"/>
</dbReference>
<evidence type="ECO:0000313" key="1">
    <source>
        <dbReference type="EMBL" id="EKN40823.1"/>
    </source>
</evidence>
<gene>
    <name evidence="1" type="ORF">CFSAN001627_17063</name>
</gene>
<evidence type="ECO:0000313" key="2">
    <source>
        <dbReference type="Proteomes" id="UP000011944"/>
    </source>
</evidence>
<protein>
    <submittedName>
        <fullName evidence="1">DNA topoisomerase IV subunit A</fullName>
        <ecNumber evidence="1">5.99.1.-</ecNumber>
    </submittedName>
</protein>
<reference evidence="1 2" key="1">
    <citation type="submission" date="2012-10" db="EMBL/GenBank/DDBJ databases">
        <authorList>
            <person name="Strain E.A."/>
            <person name="Brown E."/>
            <person name="Allard M.W."/>
            <person name="Gonzalez-Escalona N."/>
            <person name="Timme R."/>
        </authorList>
    </citation>
    <scope>NUCLEOTIDE SEQUENCE [LARGE SCALE GENOMIC DNA]</scope>
    <source>
        <strain evidence="1 2">CFSAN001627</strain>
    </source>
</reference>
<dbReference type="InterPro" id="IPR035516">
    <property type="entry name" value="Gyrase/topoIV_suA_C"/>
</dbReference>
<dbReference type="EMBL" id="AMXI01001031">
    <property type="protein sequence ID" value="EKN40823.1"/>
    <property type="molecule type" value="Genomic_DNA"/>
</dbReference>
<dbReference type="GO" id="GO:0009330">
    <property type="term" value="C:DNA topoisomerase type II (double strand cut, ATP-hydrolyzing) complex"/>
    <property type="evidence" value="ECO:0007669"/>
    <property type="project" value="TreeGrafter"/>
</dbReference>
<dbReference type="GO" id="GO:0003677">
    <property type="term" value="F:DNA binding"/>
    <property type="evidence" value="ECO:0007669"/>
    <property type="project" value="InterPro"/>
</dbReference>
<keyword evidence="1" id="KW-0413">Isomerase</keyword>
<dbReference type="InterPro" id="IPR006691">
    <property type="entry name" value="GyrA/parC_rep"/>
</dbReference>
<dbReference type="Proteomes" id="UP000011944">
    <property type="component" value="Unassembled WGS sequence"/>
</dbReference>
<dbReference type="GO" id="GO:0005737">
    <property type="term" value="C:cytoplasm"/>
    <property type="evidence" value="ECO:0007669"/>
    <property type="project" value="TreeGrafter"/>
</dbReference>
<dbReference type="PATRIC" id="fig|1232189.3.peg.2690"/>
<dbReference type="GO" id="GO:0003918">
    <property type="term" value="F:DNA topoisomerase type II (double strand cut, ATP-hydrolyzing) activity"/>
    <property type="evidence" value="ECO:0007669"/>
    <property type="project" value="TreeGrafter"/>
</dbReference>
<dbReference type="SUPFAM" id="SSF101904">
    <property type="entry name" value="GyrA/ParC C-terminal domain-like"/>
    <property type="match status" value="2"/>
</dbReference>
<dbReference type="PANTHER" id="PTHR43493:SF5">
    <property type="entry name" value="DNA GYRASE SUBUNIT A, CHLOROPLASTIC_MITOCHONDRIAL"/>
    <property type="match status" value="1"/>
</dbReference>